<proteinExistence type="predicted"/>
<dbReference type="InterPro" id="IPR029044">
    <property type="entry name" value="Nucleotide-diphossugar_trans"/>
</dbReference>
<gene>
    <name evidence="1" type="ORF">CI1B_08760</name>
</gene>
<evidence type="ECO:0008006" key="3">
    <source>
        <dbReference type="Google" id="ProtNLM"/>
    </source>
</evidence>
<comment type="caution">
    <text evidence="1">The sequence shown here is derived from an EMBL/GenBank/DDBJ whole genome shotgun (WGS) entry which is preliminary data.</text>
</comment>
<protein>
    <recommendedName>
        <fullName evidence="3">Galactosyl transferase</fullName>
    </recommendedName>
</protein>
<reference evidence="1" key="1">
    <citation type="submission" date="2019-02" db="EMBL/GenBank/DDBJ databases">
        <authorList>
            <person name="Pothier F.J."/>
        </authorList>
    </citation>
    <scope>NUCLEOTIDE SEQUENCE</scope>
    <source>
        <strain evidence="1">CI-1B</strain>
    </source>
</reference>
<dbReference type="SUPFAM" id="SSF53448">
    <property type="entry name" value="Nucleotide-diphospho-sugar transferases"/>
    <property type="match status" value="1"/>
</dbReference>
<keyword evidence="2" id="KW-1185">Reference proteome</keyword>
<evidence type="ECO:0000313" key="1">
    <source>
        <dbReference type="EMBL" id="VIO65769.1"/>
    </source>
</evidence>
<organism evidence="1 2">
    <name type="scientific">Bradyrhizobium ivorense</name>
    <dbReference type="NCBI Taxonomy" id="2511166"/>
    <lineage>
        <taxon>Bacteria</taxon>
        <taxon>Pseudomonadati</taxon>
        <taxon>Pseudomonadota</taxon>
        <taxon>Alphaproteobacteria</taxon>
        <taxon>Hyphomicrobiales</taxon>
        <taxon>Nitrobacteraceae</taxon>
        <taxon>Bradyrhizobium</taxon>
    </lineage>
</organism>
<evidence type="ECO:0000313" key="2">
    <source>
        <dbReference type="Proteomes" id="UP000328092"/>
    </source>
</evidence>
<dbReference type="Proteomes" id="UP000328092">
    <property type="component" value="Unassembled WGS sequence"/>
</dbReference>
<dbReference type="EMBL" id="CAADFC020000004">
    <property type="protein sequence ID" value="VIO65769.1"/>
    <property type="molecule type" value="Genomic_DNA"/>
</dbReference>
<accession>A0A508STB1</accession>
<sequence length="281" mass="31607">MRTRAHDVHARQFMLTFIIPVRHPANSKNWDALKARLAQTITSISGQNSDRWQAIIVANKGADLPDLPKGFSIERVDFAPNPQHDRIATDDIEVFRDFFRIDKGRRVRAGMLAAQNMTFFMIVDDDDFVSSRLAEYVAQHPDENGWYIDRGYMWSEGTPLLGAISKFFMLCGTSHIINARLYDLEKLKGNDADEYLKRMLGGHIAVAQELATAGTPLKALPFFGAIYRVGHAGAHSNSPGLIATFFKKATLANPLRFIKTALSLRLLTPKLRREFFGAERA</sequence>
<dbReference type="AlphaFoldDB" id="A0A508STB1"/>
<name>A0A508STB1_9BRAD</name>